<keyword evidence="1" id="KW-0812">Transmembrane</keyword>
<accession>A0A843AU46</accession>
<dbReference type="EMBL" id="JADIIL010000011">
    <property type="protein sequence ID" value="MBF4474265.1"/>
    <property type="molecule type" value="Genomic_DNA"/>
</dbReference>
<dbReference type="RefSeq" id="WP_276698295.1">
    <property type="nucleotide sequence ID" value="NZ_JADIIL010000011.1"/>
</dbReference>
<feature type="transmembrane region" description="Helical" evidence="1">
    <location>
        <begin position="34"/>
        <end position="55"/>
    </location>
</feature>
<dbReference type="AlphaFoldDB" id="A0A843AU46"/>
<keyword evidence="1" id="KW-1133">Transmembrane helix</keyword>
<reference evidence="2" key="1">
    <citation type="submission" date="2020-10" db="EMBL/GenBank/DDBJ databases">
        <title>Dehalococcoides mccartyi of a TCE/Cr reducing biochatode.</title>
        <authorList>
            <person name="Matturro B."/>
        </authorList>
    </citation>
    <scope>NUCLEOTIDE SEQUENCE</scope>
    <source>
        <strain evidence="2">Bin2</strain>
    </source>
</reference>
<organism evidence="2 3">
    <name type="scientific">Methanobacterium formicicum</name>
    <dbReference type="NCBI Taxonomy" id="2162"/>
    <lineage>
        <taxon>Archaea</taxon>
        <taxon>Methanobacteriati</taxon>
        <taxon>Methanobacteriota</taxon>
        <taxon>Methanomada group</taxon>
        <taxon>Methanobacteria</taxon>
        <taxon>Methanobacteriales</taxon>
        <taxon>Methanobacteriaceae</taxon>
        <taxon>Methanobacterium</taxon>
    </lineage>
</organism>
<proteinExistence type="predicted"/>
<dbReference type="Proteomes" id="UP000606900">
    <property type="component" value="Unassembled WGS sequence"/>
</dbReference>
<name>A0A843AU46_METFO</name>
<protein>
    <submittedName>
        <fullName evidence="2">DUF2085 domain-containing protein</fullName>
    </submittedName>
</protein>
<gene>
    <name evidence="2" type="ORF">ISP06_02175</name>
</gene>
<dbReference type="InterPro" id="IPR019206">
    <property type="entry name" value="DUF2085_TM"/>
</dbReference>
<sequence>MKHDLSTEEFKFSNLICHRIPERTFKIRGHYFPVCSRCTGLYIGSFSYFIYVYFYYVNHDFILVLIATFMMIPTFLDGITQYLGLRESWNFLRFSTGLIAGIGFGIAVKAMKTVIIN</sequence>
<keyword evidence="1" id="KW-0472">Membrane</keyword>
<dbReference type="Pfam" id="PF09858">
    <property type="entry name" value="DUF2085"/>
    <property type="match status" value="1"/>
</dbReference>
<evidence type="ECO:0000256" key="1">
    <source>
        <dbReference type="SAM" id="Phobius"/>
    </source>
</evidence>
<comment type="caution">
    <text evidence="2">The sequence shown here is derived from an EMBL/GenBank/DDBJ whole genome shotgun (WGS) entry which is preliminary data.</text>
</comment>
<feature type="transmembrane region" description="Helical" evidence="1">
    <location>
        <begin position="91"/>
        <end position="111"/>
    </location>
</feature>
<feature type="transmembrane region" description="Helical" evidence="1">
    <location>
        <begin position="61"/>
        <end position="79"/>
    </location>
</feature>
<evidence type="ECO:0000313" key="3">
    <source>
        <dbReference type="Proteomes" id="UP000606900"/>
    </source>
</evidence>
<evidence type="ECO:0000313" key="2">
    <source>
        <dbReference type="EMBL" id="MBF4474265.1"/>
    </source>
</evidence>